<evidence type="ECO:0000256" key="10">
    <source>
        <dbReference type="PIRSR" id="PIRSR001480-1"/>
    </source>
</evidence>
<keyword evidence="5 11" id="KW-0479">Metal-binding</keyword>
<dbReference type="PRINTS" id="PR00714">
    <property type="entry name" value="MAN6PISMRASE"/>
</dbReference>
<evidence type="ECO:0000256" key="6">
    <source>
        <dbReference type="ARBA" id="ARBA00022833"/>
    </source>
</evidence>
<dbReference type="GO" id="GO:0008270">
    <property type="term" value="F:zinc ion binding"/>
    <property type="evidence" value="ECO:0007669"/>
    <property type="project" value="InterPro"/>
</dbReference>
<evidence type="ECO:0000256" key="7">
    <source>
        <dbReference type="ARBA" id="ARBA00023235"/>
    </source>
</evidence>
<dbReference type="PROSITE" id="PS00965">
    <property type="entry name" value="PMI_I_1"/>
    <property type="match status" value="1"/>
</dbReference>
<organism evidence="15">
    <name type="scientific">Mesocestoides corti</name>
    <name type="common">Flatworm</name>
    <dbReference type="NCBI Taxonomy" id="53468"/>
    <lineage>
        <taxon>Eukaryota</taxon>
        <taxon>Metazoa</taxon>
        <taxon>Spiralia</taxon>
        <taxon>Lophotrochozoa</taxon>
        <taxon>Platyhelminthes</taxon>
        <taxon>Cestoda</taxon>
        <taxon>Eucestoda</taxon>
        <taxon>Cyclophyllidea</taxon>
        <taxon>Mesocestoididae</taxon>
        <taxon>Mesocestoides</taxon>
    </lineage>
</organism>
<comment type="catalytic activity">
    <reaction evidence="1">
        <text>D-mannose 6-phosphate = D-fructose 6-phosphate</text>
        <dbReference type="Rhea" id="RHEA:12356"/>
        <dbReference type="ChEBI" id="CHEBI:58735"/>
        <dbReference type="ChEBI" id="CHEBI:61527"/>
        <dbReference type="EC" id="5.3.1.8"/>
    </reaction>
</comment>
<dbReference type="GO" id="GO:0004476">
    <property type="term" value="F:mannose-6-phosphate isomerase activity"/>
    <property type="evidence" value="ECO:0007669"/>
    <property type="project" value="UniProtKB-EC"/>
</dbReference>
<feature type="active site" evidence="10">
    <location>
        <position position="294"/>
    </location>
</feature>
<feature type="binding site" evidence="11">
    <location>
        <position position="275"/>
    </location>
    <ligand>
        <name>Zn(2+)</name>
        <dbReference type="ChEBI" id="CHEBI:29105"/>
    </ligand>
</feature>
<keyword evidence="7" id="KW-0413">Isomerase</keyword>
<feature type="binding site" evidence="11">
    <location>
        <position position="130"/>
    </location>
    <ligand>
        <name>Zn(2+)</name>
        <dbReference type="ChEBI" id="CHEBI:29105"/>
    </ligand>
</feature>
<feature type="domain" description="Phosphomannose isomerase type I helical insertion" evidence="14">
    <location>
        <begin position="175"/>
        <end position="255"/>
    </location>
</feature>
<keyword evidence="6 11" id="KW-0862">Zinc</keyword>
<dbReference type="InterPro" id="IPR001250">
    <property type="entry name" value="Man6P_Isoase-1"/>
</dbReference>
<dbReference type="InterPro" id="IPR018050">
    <property type="entry name" value="Pmannose_isomerase-type1_CS"/>
</dbReference>
<dbReference type="SUPFAM" id="SSF51182">
    <property type="entry name" value="RmlC-like cupins"/>
    <property type="match status" value="1"/>
</dbReference>
<evidence type="ECO:0000256" key="8">
    <source>
        <dbReference type="ARBA" id="ARBA00029741"/>
    </source>
</evidence>
<dbReference type="Gene3D" id="2.60.120.10">
    <property type="entry name" value="Jelly Rolls"/>
    <property type="match status" value="2"/>
</dbReference>
<comment type="pathway">
    <text evidence="2 12">Nucleotide-sugar biosynthesis; GDP-alpha-D-mannose biosynthesis; alpha-D-mannose 1-phosphate from D-fructose 6-phosphate: step 1/2.</text>
</comment>
<evidence type="ECO:0000259" key="13">
    <source>
        <dbReference type="Pfam" id="PF20511"/>
    </source>
</evidence>
<dbReference type="PIRSF" id="PIRSF001480">
    <property type="entry name" value="Mannose-6-phosphate_isomerase"/>
    <property type="match status" value="1"/>
</dbReference>
<dbReference type="InterPro" id="IPR016305">
    <property type="entry name" value="Mannose-6-P_Isomerase"/>
</dbReference>
<sequence>MLRLKCTSQCYEWGKVGKSSAVYQLLVSSQNSDGLRSTNPYAELWMGTHPSGPSHLWDAPSVCLAKHIQENFACLGTPCLRHFGPQLPFLFKVLSVGKALSIQAHPTKEMAVRLHAEQPDIYKDDNHKPEMAIALTEFEALLGFRPYHQILAFMAAFPELAQIASTEDPSVKATEGNASIKEMYSNLMRAPTFRIKCTIKLLSERFIKASEAVCDPPLVVPNLDPNEVDFPALVDLFLNLSRTFPGDVGCLSVFFFNYLKLKPGEAIFLAANTPHAYLSGDCVECMANSDNVVRAGLTPKFKDVERLLEILNYIPTTPDSLLYPPHLRPTPEGVVMESFVPPVSDFAVDAIRFTDEGRGFSVPPVPTASIILFTRGQGIAKYVEPDTNSIKELKFGRGFVFFAPANLTISLVSDSTDSLQAFRAYVNAH</sequence>
<feature type="domain" description="Phosphomannose isomerase type I catalytic" evidence="13">
    <location>
        <begin position="1"/>
        <end position="146"/>
    </location>
</feature>
<dbReference type="Pfam" id="PF20511">
    <property type="entry name" value="PMI_typeI_cat"/>
    <property type="match status" value="1"/>
</dbReference>
<proteinExistence type="inferred from homology"/>
<dbReference type="InterPro" id="IPR046458">
    <property type="entry name" value="PMI_typeI_hel"/>
</dbReference>
<dbReference type="InterPro" id="IPR046457">
    <property type="entry name" value="PMI_typeI_cat"/>
</dbReference>
<evidence type="ECO:0000256" key="3">
    <source>
        <dbReference type="ARBA" id="ARBA00010772"/>
    </source>
</evidence>
<feature type="binding site" evidence="11">
    <location>
        <position position="103"/>
    </location>
    <ligand>
        <name>Zn(2+)</name>
        <dbReference type="ChEBI" id="CHEBI:29105"/>
    </ligand>
</feature>
<reference evidence="15" key="1">
    <citation type="submission" date="2019-11" db="UniProtKB">
        <authorList>
            <consortium name="WormBaseParasite"/>
        </authorList>
    </citation>
    <scope>IDENTIFICATION</scope>
</reference>
<dbReference type="Gene3D" id="1.10.441.10">
    <property type="entry name" value="Phosphomannose Isomerase, domain 2"/>
    <property type="match status" value="1"/>
</dbReference>
<evidence type="ECO:0000256" key="11">
    <source>
        <dbReference type="PIRSR" id="PIRSR001480-2"/>
    </source>
</evidence>
<dbReference type="Pfam" id="PF20512">
    <property type="entry name" value="PMI_typeI_hel"/>
    <property type="match status" value="1"/>
</dbReference>
<evidence type="ECO:0000256" key="12">
    <source>
        <dbReference type="RuleBase" id="RU004248"/>
    </source>
</evidence>
<evidence type="ECO:0000256" key="5">
    <source>
        <dbReference type="ARBA" id="ARBA00022723"/>
    </source>
</evidence>
<comment type="cofactor">
    <cofactor evidence="11">
        <name>Zn(2+)</name>
        <dbReference type="ChEBI" id="CHEBI:29105"/>
    </cofactor>
    <text evidence="11">Binds 1 zinc ion per subunit.</text>
</comment>
<dbReference type="GO" id="GO:0005829">
    <property type="term" value="C:cytosol"/>
    <property type="evidence" value="ECO:0007669"/>
    <property type="project" value="TreeGrafter"/>
</dbReference>
<evidence type="ECO:0000256" key="2">
    <source>
        <dbReference type="ARBA" id="ARBA00004666"/>
    </source>
</evidence>
<dbReference type="UniPathway" id="UPA00126">
    <property type="reaction ID" value="UER00423"/>
</dbReference>
<dbReference type="PANTHER" id="PTHR10309">
    <property type="entry name" value="MANNOSE-6-PHOSPHATE ISOMERASE"/>
    <property type="match status" value="1"/>
</dbReference>
<evidence type="ECO:0000256" key="4">
    <source>
        <dbReference type="ARBA" id="ARBA00011956"/>
    </source>
</evidence>
<dbReference type="CDD" id="cd07011">
    <property type="entry name" value="cupin_PMI_type_I_N"/>
    <property type="match status" value="1"/>
</dbReference>
<name>A0A5K3EZU3_MESCO</name>
<evidence type="ECO:0000256" key="9">
    <source>
        <dbReference type="ARBA" id="ARBA00030762"/>
    </source>
</evidence>
<dbReference type="NCBIfam" id="TIGR00218">
    <property type="entry name" value="manA"/>
    <property type="match status" value="1"/>
</dbReference>
<dbReference type="AlphaFoldDB" id="A0A5K3EZU3"/>
<dbReference type="GO" id="GO:0009298">
    <property type="term" value="P:GDP-mannose biosynthetic process"/>
    <property type="evidence" value="ECO:0007669"/>
    <property type="project" value="UniProtKB-UniPathway"/>
</dbReference>
<evidence type="ECO:0000259" key="14">
    <source>
        <dbReference type="Pfam" id="PF20512"/>
    </source>
</evidence>
<dbReference type="InterPro" id="IPR011051">
    <property type="entry name" value="RmlC_Cupin_sf"/>
</dbReference>
<dbReference type="PANTHER" id="PTHR10309:SF0">
    <property type="entry name" value="MANNOSE-6-PHOSPHATE ISOMERASE"/>
    <property type="match status" value="1"/>
</dbReference>
<comment type="similarity">
    <text evidence="3">Belongs to the mannose-6-phosphate isomerase type 1 family.</text>
</comment>
<dbReference type="EC" id="5.3.1.8" evidence="4"/>
<accession>A0A5K3EZU3</accession>
<dbReference type="WBParaSite" id="MCU_004425-RA">
    <property type="protein sequence ID" value="MCU_004425-RA"/>
    <property type="gene ID" value="MCU_004425"/>
</dbReference>
<dbReference type="GO" id="GO:0005975">
    <property type="term" value="P:carbohydrate metabolic process"/>
    <property type="evidence" value="ECO:0007669"/>
    <property type="project" value="InterPro"/>
</dbReference>
<evidence type="ECO:0000256" key="1">
    <source>
        <dbReference type="ARBA" id="ARBA00000757"/>
    </source>
</evidence>
<dbReference type="PROSITE" id="PS00966">
    <property type="entry name" value="PMI_I_2"/>
    <property type="match status" value="1"/>
</dbReference>
<dbReference type="InterPro" id="IPR014710">
    <property type="entry name" value="RmlC-like_jellyroll"/>
</dbReference>
<evidence type="ECO:0000313" key="15">
    <source>
        <dbReference type="WBParaSite" id="MCU_004425-RA"/>
    </source>
</evidence>
<feature type="binding site" evidence="11">
    <location>
        <position position="105"/>
    </location>
    <ligand>
        <name>Zn(2+)</name>
        <dbReference type="ChEBI" id="CHEBI:29105"/>
    </ligand>
</feature>
<protein>
    <recommendedName>
        <fullName evidence="4">mannose-6-phosphate isomerase</fullName>
        <ecNumber evidence="4">5.3.1.8</ecNumber>
    </recommendedName>
    <alternativeName>
        <fullName evidence="8">Phosphohexomutase</fullName>
    </alternativeName>
    <alternativeName>
        <fullName evidence="9">Phosphomannose isomerase</fullName>
    </alternativeName>
</protein>